<dbReference type="Proteomes" id="UP000237749">
    <property type="component" value="Unassembled WGS sequence"/>
</dbReference>
<sequence length="147" mass="17000">MRKVQLFLAAMLLATAFSMTTYAAEWKSNDQGWWYEKDDGSYPANKLEKVGEYWYYFNEAGYAQSGWVKLDTGWYELNDYGICQNPIDPATQLPAGAPYGGWIKYVELFGTKEELGAVSYNNFYWIKFYDVPEADTTNAYQTDFNQV</sequence>
<reference evidence="2 3" key="1">
    <citation type="submission" date="2018-02" db="EMBL/GenBank/DDBJ databases">
        <title>Genomic Encyclopedia of Archaeal and Bacterial Type Strains, Phase II (KMG-II): from individual species to whole genera.</title>
        <authorList>
            <person name="Goeker M."/>
        </authorList>
    </citation>
    <scope>NUCLEOTIDE SEQUENCE [LARGE SCALE GENOMIC DNA]</scope>
    <source>
        <strain evidence="2 3">DSM 3808</strain>
    </source>
</reference>
<feature type="signal peptide" evidence="1">
    <location>
        <begin position="1"/>
        <end position="23"/>
    </location>
</feature>
<name>A0A2S6HTA9_9FIRM</name>
<dbReference type="EMBL" id="PTJA01000005">
    <property type="protein sequence ID" value="PPK80908.1"/>
    <property type="molecule type" value="Genomic_DNA"/>
</dbReference>
<feature type="chain" id="PRO_5015461647" description="Cell wall binding repeat protein" evidence="1">
    <location>
        <begin position="24"/>
        <end position="147"/>
    </location>
</feature>
<gene>
    <name evidence="2" type="ORF">BXY41_105125</name>
</gene>
<dbReference type="AlphaFoldDB" id="A0A2S6HTA9"/>
<evidence type="ECO:0008006" key="4">
    <source>
        <dbReference type="Google" id="ProtNLM"/>
    </source>
</evidence>
<dbReference type="OrthoDB" id="1901591at2"/>
<dbReference type="RefSeq" id="WP_104436898.1">
    <property type="nucleotide sequence ID" value="NZ_PTJA01000005.1"/>
</dbReference>
<evidence type="ECO:0000313" key="3">
    <source>
        <dbReference type="Proteomes" id="UP000237749"/>
    </source>
</evidence>
<comment type="caution">
    <text evidence="2">The sequence shown here is derived from an EMBL/GenBank/DDBJ whole genome shotgun (WGS) entry which is preliminary data.</text>
</comment>
<organism evidence="2 3">
    <name type="scientific">Lacrimispora xylanisolvens</name>
    <dbReference type="NCBI Taxonomy" id="384636"/>
    <lineage>
        <taxon>Bacteria</taxon>
        <taxon>Bacillati</taxon>
        <taxon>Bacillota</taxon>
        <taxon>Clostridia</taxon>
        <taxon>Lachnospirales</taxon>
        <taxon>Lachnospiraceae</taxon>
        <taxon>Lacrimispora</taxon>
    </lineage>
</organism>
<dbReference type="Gene3D" id="2.10.270.10">
    <property type="entry name" value="Cholin Binding"/>
    <property type="match status" value="1"/>
</dbReference>
<keyword evidence="1" id="KW-0732">Signal</keyword>
<accession>A0A2S6HTA9</accession>
<keyword evidence="3" id="KW-1185">Reference proteome</keyword>
<evidence type="ECO:0000256" key="1">
    <source>
        <dbReference type="SAM" id="SignalP"/>
    </source>
</evidence>
<evidence type="ECO:0000313" key="2">
    <source>
        <dbReference type="EMBL" id="PPK80908.1"/>
    </source>
</evidence>
<protein>
    <recommendedName>
        <fullName evidence="4">Cell wall binding repeat protein</fullName>
    </recommendedName>
</protein>
<proteinExistence type="predicted"/>
<dbReference type="SUPFAM" id="SSF69360">
    <property type="entry name" value="Cell wall binding repeat"/>
    <property type="match status" value="1"/>
</dbReference>